<reference evidence="3 4" key="1">
    <citation type="submission" date="2023-07" db="EMBL/GenBank/DDBJ databases">
        <title>Genomic Encyclopedia of Type Strains, Phase IV (KMG-IV): sequencing the most valuable type-strain genomes for metagenomic binning, comparative biology and taxonomic classification.</title>
        <authorList>
            <person name="Goeker M."/>
        </authorList>
    </citation>
    <scope>NUCLEOTIDE SEQUENCE [LARGE SCALE GENOMIC DNA]</scope>
    <source>
        <strain evidence="3 4">DSM 22170</strain>
    </source>
</reference>
<dbReference type="SUPFAM" id="SSF53474">
    <property type="entry name" value="alpha/beta-Hydrolases"/>
    <property type="match status" value="1"/>
</dbReference>
<sequence length="291" mass="33024">MIYRVSYISDTYKVKGYLALPYGMNVDQEVLQLSLQQFYDRTDLEVEQIACPLYHPHEDVREQRLSVFVYCRGGIGRVGSVRATWLERFAQHGQLVFAPCYRGAEGGEGWDQFGGADAQDVTSALDWLSTLSFVDETRISLMGFSRGSVNATLAAATWQRQDAGNGETDNGVYRLVLWGGVADLALTYEERIDLRRMLKRVIGGSTGKYPERYEARSPVALAPQLSCPVLIIHGEQDMQVDPGHGKLMRERLEELHKPFAVHWYEHYGHHMPEEVHKQAIARMFEWLEGPA</sequence>
<dbReference type="PANTHER" id="PTHR22946:SF9">
    <property type="entry name" value="POLYKETIDE TRANSFERASE AF380"/>
    <property type="match status" value="1"/>
</dbReference>
<dbReference type="PANTHER" id="PTHR22946">
    <property type="entry name" value="DIENELACTONE HYDROLASE DOMAIN-CONTAINING PROTEIN-RELATED"/>
    <property type="match status" value="1"/>
</dbReference>
<organism evidence="3 4">
    <name type="scientific">Paenibacillus hunanensis</name>
    <dbReference type="NCBI Taxonomy" id="539262"/>
    <lineage>
        <taxon>Bacteria</taxon>
        <taxon>Bacillati</taxon>
        <taxon>Bacillota</taxon>
        <taxon>Bacilli</taxon>
        <taxon>Bacillales</taxon>
        <taxon>Paenibacillaceae</taxon>
        <taxon>Paenibacillus</taxon>
    </lineage>
</organism>
<dbReference type="InterPro" id="IPR050261">
    <property type="entry name" value="FrsA_esterase"/>
</dbReference>
<proteinExistence type="predicted"/>
<keyword evidence="4" id="KW-1185">Reference proteome</keyword>
<dbReference type="InterPro" id="IPR001375">
    <property type="entry name" value="Peptidase_S9_cat"/>
</dbReference>
<dbReference type="Proteomes" id="UP001185028">
    <property type="component" value="Unassembled WGS sequence"/>
</dbReference>
<dbReference type="GO" id="GO:0004177">
    <property type="term" value="F:aminopeptidase activity"/>
    <property type="evidence" value="ECO:0007669"/>
    <property type="project" value="UniProtKB-KW"/>
</dbReference>
<keyword evidence="3" id="KW-0645">Protease</keyword>
<evidence type="ECO:0000259" key="2">
    <source>
        <dbReference type="Pfam" id="PF00326"/>
    </source>
</evidence>
<dbReference type="Pfam" id="PF00326">
    <property type="entry name" value="Peptidase_S9"/>
    <property type="match status" value="1"/>
</dbReference>
<evidence type="ECO:0000256" key="1">
    <source>
        <dbReference type="ARBA" id="ARBA00022801"/>
    </source>
</evidence>
<protein>
    <submittedName>
        <fullName evidence="3">Dipeptidyl aminopeptidase/acylaminoacyl peptidase</fullName>
    </submittedName>
</protein>
<dbReference type="EMBL" id="JAVDQH010000001">
    <property type="protein sequence ID" value="MDR6242463.1"/>
    <property type="molecule type" value="Genomic_DNA"/>
</dbReference>
<comment type="caution">
    <text evidence="3">The sequence shown here is derived from an EMBL/GenBank/DDBJ whole genome shotgun (WGS) entry which is preliminary data.</text>
</comment>
<keyword evidence="3" id="KW-0031">Aminopeptidase</keyword>
<feature type="domain" description="Peptidase S9 prolyl oligopeptidase catalytic" evidence="2">
    <location>
        <begin position="89"/>
        <end position="288"/>
    </location>
</feature>
<accession>A0ABU1IT83</accession>
<keyword evidence="1" id="KW-0378">Hydrolase</keyword>
<evidence type="ECO:0000313" key="3">
    <source>
        <dbReference type="EMBL" id="MDR6242463.1"/>
    </source>
</evidence>
<name>A0ABU1IT83_9BACL</name>
<dbReference type="InterPro" id="IPR029058">
    <property type="entry name" value="AB_hydrolase_fold"/>
</dbReference>
<evidence type="ECO:0000313" key="4">
    <source>
        <dbReference type="Proteomes" id="UP001185028"/>
    </source>
</evidence>
<gene>
    <name evidence="3" type="ORF">JOC58_000347</name>
</gene>
<dbReference type="RefSeq" id="WP_188774919.1">
    <property type="nucleotide sequence ID" value="NZ_BMMB01000003.1"/>
</dbReference>
<dbReference type="Gene3D" id="3.40.50.1820">
    <property type="entry name" value="alpha/beta hydrolase"/>
    <property type="match status" value="1"/>
</dbReference>